<proteinExistence type="predicted"/>
<dbReference type="AlphaFoldDB" id="A0A1K2I1R9"/>
<evidence type="ECO:0000313" key="2">
    <source>
        <dbReference type="EMBL" id="SFZ86199.1"/>
    </source>
</evidence>
<protein>
    <submittedName>
        <fullName evidence="2">Uncharacterized protein</fullName>
    </submittedName>
</protein>
<keyword evidence="3" id="KW-1185">Reference proteome</keyword>
<gene>
    <name evidence="2" type="ORF">SAMN02983003_3374</name>
</gene>
<organism evidence="2 3">
    <name type="scientific">Devosia enhydra</name>
    <dbReference type="NCBI Taxonomy" id="665118"/>
    <lineage>
        <taxon>Bacteria</taxon>
        <taxon>Pseudomonadati</taxon>
        <taxon>Pseudomonadota</taxon>
        <taxon>Alphaproteobacteria</taxon>
        <taxon>Hyphomicrobiales</taxon>
        <taxon>Devosiaceae</taxon>
        <taxon>Devosia</taxon>
    </lineage>
</organism>
<dbReference type="Proteomes" id="UP000183447">
    <property type="component" value="Unassembled WGS sequence"/>
</dbReference>
<dbReference type="RefSeq" id="WP_177282600.1">
    <property type="nucleotide sequence ID" value="NZ_FPKU01000003.1"/>
</dbReference>
<dbReference type="EMBL" id="FPKU01000003">
    <property type="protein sequence ID" value="SFZ86199.1"/>
    <property type="molecule type" value="Genomic_DNA"/>
</dbReference>
<feature type="transmembrane region" description="Helical" evidence="1">
    <location>
        <begin position="28"/>
        <end position="50"/>
    </location>
</feature>
<evidence type="ECO:0000313" key="3">
    <source>
        <dbReference type="Proteomes" id="UP000183447"/>
    </source>
</evidence>
<name>A0A1K2I1R9_9HYPH</name>
<keyword evidence="1" id="KW-0472">Membrane</keyword>
<keyword evidence="1" id="KW-1133">Transmembrane helix</keyword>
<reference evidence="2 3" key="1">
    <citation type="submission" date="2016-11" db="EMBL/GenBank/DDBJ databases">
        <authorList>
            <person name="Jaros S."/>
            <person name="Januszkiewicz K."/>
            <person name="Wedrychowicz H."/>
        </authorList>
    </citation>
    <scope>NUCLEOTIDE SEQUENCE [LARGE SCALE GENOMIC DNA]</scope>
    <source>
        <strain evidence="2 3">ATCC 23634</strain>
    </source>
</reference>
<keyword evidence="1" id="KW-0812">Transmembrane</keyword>
<sequence length="54" mass="5857">MTHLDFSHTQPRAASTVERALRRYRQEALAMAAGLTLGAVMILGLAGLFMRALA</sequence>
<accession>A0A1K2I1R9</accession>
<evidence type="ECO:0000256" key="1">
    <source>
        <dbReference type="SAM" id="Phobius"/>
    </source>
</evidence>